<comment type="caution">
    <text evidence="1">The sequence shown here is derived from an EMBL/GenBank/DDBJ whole genome shotgun (WGS) entry which is preliminary data.</text>
</comment>
<feature type="non-terminal residue" evidence="1">
    <location>
        <position position="1"/>
    </location>
</feature>
<reference evidence="1" key="1">
    <citation type="journal article" date="2018" name="Genome Biol.">
        <title>SKESA: strategic k-mer extension for scrupulous assemblies.</title>
        <authorList>
            <person name="Souvorov A."/>
            <person name="Agarwala R."/>
            <person name="Lipman D.J."/>
        </authorList>
    </citation>
    <scope>NUCLEOTIDE SEQUENCE</scope>
    <source>
        <strain evidence="1">P125109</strain>
    </source>
</reference>
<proteinExistence type="predicted"/>
<name>A0A724WM44_SALEP</name>
<gene>
    <name evidence="1" type="ORF">G2720_24835</name>
</gene>
<dbReference type="AlphaFoldDB" id="A0A724WM44"/>
<reference evidence="1" key="2">
    <citation type="submission" date="2019-01" db="EMBL/GenBank/DDBJ databases">
        <authorList>
            <consortium name="NCBI Pathogen Detection Project"/>
        </authorList>
    </citation>
    <scope>NUCLEOTIDE SEQUENCE</scope>
    <source>
        <strain evidence="1">P125109</strain>
    </source>
</reference>
<sequence>YVSLMKLADVDVDLGQIQVKRGNVDHYFSEAETT</sequence>
<protein>
    <submittedName>
        <fullName evidence="1">Pur operon repressor</fullName>
    </submittedName>
</protein>
<accession>A0A724WM44</accession>
<evidence type="ECO:0000313" key="1">
    <source>
        <dbReference type="EMBL" id="HAE0521021.1"/>
    </source>
</evidence>
<organism evidence="1">
    <name type="scientific">Salmonella enteritidis PT4 (strain P125109)</name>
    <dbReference type="NCBI Taxonomy" id="550537"/>
    <lineage>
        <taxon>Bacteria</taxon>
        <taxon>Pseudomonadati</taxon>
        <taxon>Pseudomonadota</taxon>
        <taxon>Gammaproteobacteria</taxon>
        <taxon>Enterobacterales</taxon>
        <taxon>Enterobacteriaceae</taxon>
        <taxon>Salmonella</taxon>
    </lineage>
</organism>
<dbReference type="EMBL" id="DAAQRD010000065">
    <property type="protein sequence ID" value="HAE0521021.1"/>
    <property type="molecule type" value="Genomic_DNA"/>
</dbReference>